<name>A0A1A9X1B8_9MUSC</name>
<sequence length="400" mass="44138">MEKLFPIFIRADEQSICYYYKSLGREFKKFYEYFEKNRDLESDANVKCISTTVTASPQADNNKDEQQRLKNVKQTGGGGNHRSIVNYNTNATTTAWHNNNNNNLNNNNNALSIKSLNLPKDDGTLAYRRKSSGSTPLGGSGIMTARQRQKSYGAARAYQLTRKNRTGTDDDITGIGLIGNASKQAHSSCENTPTLESCGAYNSFFNNTFNVITTQATVNTSSTALTRRLAKLLHQSGNSTITKSQRQPQKLQQCVESSTLLTASTLTTSNYYNEDVPRRLSWERRKDSSALQRSASIDSFAEIVWSDCSSRLPLDIRAAITPFNKRPSASSLFSTCSSTSQGAQLNINYVTSAGNELTHGSGGNVNAISSSNSRRESLLSPSATRRNKQTRILNVNVTKH</sequence>
<protein>
    <submittedName>
        <fullName evidence="1">Uncharacterized protein</fullName>
    </submittedName>
</protein>
<organism evidence="1 2">
    <name type="scientific">Glossina brevipalpis</name>
    <dbReference type="NCBI Taxonomy" id="37001"/>
    <lineage>
        <taxon>Eukaryota</taxon>
        <taxon>Metazoa</taxon>
        <taxon>Ecdysozoa</taxon>
        <taxon>Arthropoda</taxon>
        <taxon>Hexapoda</taxon>
        <taxon>Insecta</taxon>
        <taxon>Pterygota</taxon>
        <taxon>Neoptera</taxon>
        <taxon>Endopterygota</taxon>
        <taxon>Diptera</taxon>
        <taxon>Brachycera</taxon>
        <taxon>Muscomorpha</taxon>
        <taxon>Hippoboscoidea</taxon>
        <taxon>Glossinidae</taxon>
        <taxon>Glossina</taxon>
    </lineage>
</organism>
<accession>A0A1A9X1B8</accession>
<dbReference type="STRING" id="37001.A0A1A9X1B8"/>
<dbReference type="EnsemblMetazoa" id="GBRI040576-RA">
    <property type="protein sequence ID" value="GBRI040576-PA"/>
    <property type="gene ID" value="GBRI040576"/>
</dbReference>
<proteinExistence type="predicted"/>
<evidence type="ECO:0000313" key="1">
    <source>
        <dbReference type="EnsemblMetazoa" id="GBRI040576-PA"/>
    </source>
</evidence>
<evidence type="ECO:0000313" key="2">
    <source>
        <dbReference type="Proteomes" id="UP000091820"/>
    </source>
</evidence>
<reference evidence="2" key="1">
    <citation type="submission" date="2014-03" db="EMBL/GenBank/DDBJ databases">
        <authorList>
            <person name="Aksoy S."/>
            <person name="Warren W."/>
            <person name="Wilson R.K."/>
        </authorList>
    </citation>
    <scope>NUCLEOTIDE SEQUENCE [LARGE SCALE GENOMIC DNA]</scope>
    <source>
        <strain evidence="2">IAEA</strain>
    </source>
</reference>
<dbReference type="Proteomes" id="UP000091820">
    <property type="component" value="Unassembled WGS sequence"/>
</dbReference>
<reference evidence="1" key="2">
    <citation type="submission" date="2020-05" db="UniProtKB">
        <authorList>
            <consortium name="EnsemblMetazoa"/>
        </authorList>
    </citation>
    <scope>IDENTIFICATION</scope>
    <source>
        <strain evidence="1">IAEA</strain>
    </source>
</reference>
<dbReference type="AlphaFoldDB" id="A0A1A9X1B8"/>
<dbReference type="VEuPathDB" id="VectorBase:GBRI040576"/>
<keyword evidence="2" id="KW-1185">Reference proteome</keyword>